<dbReference type="Gene3D" id="2.130.10.10">
    <property type="entry name" value="YVTN repeat-like/Quinoprotein amine dehydrogenase"/>
    <property type="match status" value="1"/>
</dbReference>
<dbReference type="SMART" id="SM00184">
    <property type="entry name" value="RING"/>
    <property type="match status" value="1"/>
</dbReference>
<evidence type="ECO:0000313" key="12">
    <source>
        <dbReference type="Proteomes" id="UP000663828"/>
    </source>
</evidence>
<keyword evidence="1 7" id="KW-0853">WD repeat</keyword>
<dbReference type="Proteomes" id="UP000663852">
    <property type="component" value="Unassembled WGS sequence"/>
</dbReference>
<feature type="region of interest" description="Disordered" evidence="8">
    <location>
        <begin position="1"/>
        <end position="34"/>
    </location>
</feature>
<feature type="repeat" description="WD" evidence="7">
    <location>
        <begin position="554"/>
        <end position="594"/>
    </location>
</feature>
<gene>
    <name evidence="10" type="ORF">EDS130_LOCUS19609</name>
    <name evidence="11" type="ORF">XAT740_LOCUS35500</name>
</gene>
<dbReference type="InterPro" id="IPR013083">
    <property type="entry name" value="Znf_RING/FYVE/PHD"/>
</dbReference>
<evidence type="ECO:0000313" key="13">
    <source>
        <dbReference type="Proteomes" id="UP000663852"/>
    </source>
</evidence>
<dbReference type="AlphaFoldDB" id="A0A814NIQ3"/>
<evidence type="ECO:0000256" key="8">
    <source>
        <dbReference type="SAM" id="MobiDB-lite"/>
    </source>
</evidence>
<feature type="region of interest" description="Disordered" evidence="8">
    <location>
        <begin position="253"/>
        <end position="285"/>
    </location>
</feature>
<keyword evidence="3" id="KW-0677">Repeat</keyword>
<dbReference type="PROSITE" id="PS50294">
    <property type="entry name" value="WD_REPEATS_REGION"/>
    <property type="match status" value="1"/>
</dbReference>
<feature type="repeat" description="WD" evidence="7">
    <location>
        <begin position="432"/>
        <end position="467"/>
    </location>
</feature>
<dbReference type="InterPro" id="IPR015943">
    <property type="entry name" value="WD40/YVTN_repeat-like_dom_sf"/>
</dbReference>
<feature type="compositionally biased region" description="Polar residues" evidence="8">
    <location>
        <begin position="204"/>
        <end position="220"/>
    </location>
</feature>
<organism evidence="10 13">
    <name type="scientific">Adineta ricciae</name>
    <name type="common">Rotifer</name>
    <dbReference type="NCBI Taxonomy" id="249248"/>
    <lineage>
        <taxon>Eukaryota</taxon>
        <taxon>Metazoa</taxon>
        <taxon>Spiralia</taxon>
        <taxon>Gnathifera</taxon>
        <taxon>Rotifera</taxon>
        <taxon>Eurotatoria</taxon>
        <taxon>Bdelloidea</taxon>
        <taxon>Adinetida</taxon>
        <taxon>Adinetidae</taxon>
        <taxon>Adineta</taxon>
    </lineage>
</organism>
<dbReference type="GO" id="GO:0043161">
    <property type="term" value="P:proteasome-mediated ubiquitin-dependent protein catabolic process"/>
    <property type="evidence" value="ECO:0007669"/>
    <property type="project" value="TreeGrafter"/>
</dbReference>
<dbReference type="InterPro" id="IPR001680">
    <property type="entry name" value="WD40_rpt"/>
</dbReference>
<dbReference type="PROSITE" id="PS00518">
    <property type="entry name" value="ZF_RING_1"/>
    <property type="match status" value="1"/>
</dbReference>
<feature type="compositionally biased region" description="Polar residues" evidence="8">
    <location>
        <begin position="227"/>
        <end position="239"/>
    </location>
</feature>
<evidence type="ECO:0000256" key="6">
    <source>
        <dbReference type="PROSITE-ProRule" id="PRU00175"/>
    </source>
</evidence>
<dbReference type="EMBL" id="CAJNOR010003562">
    <property type="protein sequence ID" value="CAF1425884.1"/>
    <property type="molecule type" value="Genomic_DNA"/>
</dbReference>
<sequence>MSGIKRTRPDDTLPSSQLETIKTERSPKVEPSASPFVSTIEEEYTCPICFELISEAYVSRCGHSFCNKCLQRTVESHRRCPKCQLSLQTSDIFPNYTLNAIIEKYRQQRPLPQTFAKYGSIIDHISDMVTNVHTVNAQDLDKLISVIRQHKDKLDSNNEYVHNRLLEIFLTHVHHERSGAIESLSKELNIVDKDLKQMNKRQKCSTTSNASLPNNPTSKQTIDDDSLPSSDSANNIKEELSSSNDITIVNDTVPNWVQSGGQDLRATPDMKTEKQDLPPTTTAATTSARIVSSGAVVPEETNQYDDIENRTKIMMRFMDDLTNIYFSTRNSLRLTVDNDGSCNGDSGLGTFRDSLAAVTKYSRCKPIATVNFVGENFAQASIVSSIEFDRDYEHFAVAGVSKKIKLYEYQSVLDNSVDLHYPSKEVACTAKLSCISWNPYLRNYLASSDYDGFVTIWDMATAQKVRTFQEHEKRSWSVDFCSSDPKLLASCSDDCRVKIWSMHNEYSVTTIDAKSNVCCVKFKPDSQHNIVFGTADHNLYYFDLRNTREPCNLLKGHKKAVSYARFLSNNEIVSASTDSQLRLWRVTEGQCLRTYRGHVNEKNFVGLAVSSGYIVCGSETNTVHLYQREISRPLLSYKFDDQNNGTSKTVPTTTDRVKKEEGGSEFVSAMCWSNRENILLAANSQGVVKVLELV</sequence>
<dbReference type="SUPFAM" id="SSF50978">
    <property type="entry name" value="WD40 repeat-like"/>
    <property type="match status" value="1"/>
</dbReference>
<dbReference type="InterPro" id="IPR036322">
    <property type="entry name" value="WD40_repeat_dom_sf"/>
</dbReference>
<dbReference type="SUPFAM" id="SSF57850">
    <property type="entry name" value="RING/U-box"/>
    <property type="match status" value="1"/>
</dbReference>
<evidence type="ECO:0000256" key="2">
    <source>
        <dbReference type="ARBA" id="ARBA00022723"/>
    </source>
</evidence>
<dbReference type="PROSITE" id="PS50089">
    <property type="entry name" value="ZF_RING_2"/>
    <property type="match status" value="1"/>
</dbReference>
<evidence type="ECO:0000313" key="10">
    <source>
        <dbReference type="EMBL" id="CAF1093489.1"/>
    </source>
</evidence>
<dbReference type="Proteomes" id="UP000663828">
    <property type="component" value="Unassembled WGS sequence"/>
</dbReference>
<feature type="compositionally biased region" description="Basic and acidic residues" evidence="8">
    <location>
        <begin position="266"/>
        <end position="276"/>
    </location>
</feature>
<dbReference type="GO" id="GO:0061630">
    <property type="term" value="F:ubiquitin protein ligase activity"/>
    <property type="evidence" value="ECO:0007669"/>
    <property type="project" value="InterPro"/>
</dbReference>
<dbReference type="Gene3D" id="3.30.40.10">
    <property type="entry name" value="Zinc/RING finger domain, C3HC4 (zinc finger)"/>
    <property type="match status" value="1"/>
</dbReference>
<dbReference type="InterPro" id="IPR017907">
    <property type="entry name" value="Znf_RING_CS"/>
</dbReference>
<accession>A0A814NIQ3</accession>
<dbReference type="InterPro" id="IPR042755">
    <property type="entry name" value="COP1"/>
</dbReference>
<comment type="caution">
    <text evidence="10">The sequence shown here is derived from an EMBL/GenBank/DDBJ whole genome shotgun (WGS) entry which is preliminary data.</text>
</comment>
<dbReference type="OrthoDB" id="273771at2759"/>
<feature type="domain" description="RING-type" evidence="9">
    <location>
        <begin position="46"/>
        <end position="84"/>
    </location>
</feature>
<dbReference type="PANTHER" id="PTHR44080:SF1">
    <property type="entry name" value="E3 UBIQUITIN-PROTEIN LIGASE COP1"/>
    <property type="match status" value="1"/>
</dbReference>
<dbReference type="EMBL" id="CAJNOJ010000094">
    <property type="protein sequence ID" value="CAF1093489.1"/>
    <property type="molecule type" value="Genomic_DNA"/>
</dbReference>
<dbReference type="InterPro" id="IPR001841">
    <property type="entry name" value="Znf_RING"/>
</dbReference>
<feature type="repeat" description="WD" evidence="7">
    <location>
        <begin position="468"/>
        <end position="510"/>
    </location>
</feature>
<keyword evidence="5" id="KW-0862">Zinc</keyword>
<evidence type="ECO:0000259" key="9">
    <source>
        <dbReference type="PROSITE" id="PS50089"/>
    </source>
</evidence>
<protein>
    <recommendedName>
        <fullName evidence="9">RING-type domain-containing protein</fullName>
    </recommendedName>
</protein>
<dbReference type="InterPro" id="IPR019775">
    <property type="entry name" value="WD40_repeat_CS"/>
</dbReference>
<dbReference type="Pfam" id="PF13923">
    <property type="entry name" value="zf-C3HC4_2"/>
    <property type="match status" value="1"/>
</dbReference>
<evidence type="ECO:0000256" key="3">
    <source>
        <dbReference type="ARBA" id="ARBA00022737"/>
    </source>
</evidence>
<evidence type="ECO:0000256" key="1">
    <source>
        <dbReference type="ARBA" id="ARBA00022574"/>
    </source>
</evidence>
<evidence type="ECO:0000313" key="11">
    <source>
        <dbReference type="EMBL" id="CAF1425884.1"/>
    </source>
</evidence>
<name>A0A814NIQ3_ADIRI</name>
<reference evidence="10" key="1">
    <citation type="submission" date="2021-02" db="EMBL/GenBank/DDBJ databases">
        <authorList>
            <person name="Nowell W R."/>
        </authorList>
    </citation>
    <scope>NUCLEOTIDE SEQUENCE</scope>
</reference>
<dbReference type="CDD" id="cd00200">
    <property type="entry name" value="WD40"/>
    <property type="match status" value="1"/>
</dbReference>
<feature type="region of interest" description="Disordered" evidence="8">
    <location>
        <begin position="199"/>
        <end position="239"/>
    </location>
</feature>
<dbReference type="SMART" id="SM00320">
    <property type="entry name" value="WD40"/>
    <property type="match status" value="7"/>
</dbReference>
<evidence type="ECO:0000256" key="4">
    <source>
        <dbReference type="ARBA" id="ARBA00022771"/>
    </source>
</evidence>
<evidence type="ECO:0000256" key="5">
    <source>
        <dbReference type="ARBA" id="ARBA00022833"/>
    </source>
</evidence>
<proteinExistence type="predicted"/>
<dbReference type="PANTHER" id="PTHR44080">
    <property type="entry name" value="E3 UBIQUITIN-PROTEIN LIGASE COP1"/>
    <property type="match status" value="1"/>
</dbReference>
<keyword evidence="2" id="KW-0479">Metal-binding</keyword>
<dbReference type="Pfam" id="PF00400">
    <property type="entry name" value="WD40"/>
    <property type="match status" value="3"/>
</dbReference>
<dbReference type="GO" id="GO:0008270">
    <property type="term" value="F:zinc ion binding"/>
    <property type="evidence" value="ECO:0007669"/>
    <property type="project" value="UniProtKB-KW"/>
</dbReference>
<dbReference type="PROSITE" id="PS00678">
    <property type="entry name" value="WD_REPEATS_1"/>
    <property type="match status" value="1"/>
</dbReference>
<keyword evidence="4 6" id="KW-0863">Zinc-finger</keyword>
<keyword evidence="12" id="KW-1185">Reference proteome</keyword>
<dbReference type="PROSITE" id="PS50082">
    <property type="entry name" value="WD_REPEATS_2"/>
    <property type="match status" value="3"/>
</dbReference>
<evidence type="ECO:0000256" key="7">
    <source>
        <dbReference type="PROSITE-ProRule" id="PRU00221"/>
    </source>
</evidence>